<feature type="signal peptide" evidence="1">
    <location>
        <begin position="1"/>
        <end position="20"/>
    </location>
</feature>
<evidence type="ECO:0000256" key="1">
    <source>
        <dbReference type="SAM" id="SignalP"/>
    </source>
</evidence>
<dbReference type="STRING" id="408074.SAMN05660909_00095"/>
<name>A0A1H3WUV9_9BACT</name>
<evidence type="ECO:0000313" key="3">
    <source>
        <dbReference type="Proteomes" id="UP000199656"/>
    </source>
</evidence>
<protein>
    <recommendedName>
        <fullName evidence="4">DUF3108 domain-containing protein</fullName>
    </recommendedName>
</protein>
<feature type="chain" id="PRO_5011513245" description="DUF3108 domain-containing protein" evidence="1">
    <location>
        <begin position="21"/>
        <end position="287"/>
    </location>
</feature>
<proteinExistence type="predicted"/>
<keyword evidence="1" id="KW-0732">Signal</keyword>
<dbReference type="EMBL" id="FNRL01000001">
    <property type="protein sequence ID" value="SDZ90936.1"/>
    <property type="molecule type" value="Genomic_DNA"/>
</dbReference>
<dbReference type="RefSeq" id="WP_089757502.1">
    <property type="nucleotide sequence ID" value="NZ_BKAT01000015.1"/>
</dbReference>
<evidence type="ECO:0000313" key="2">
    <source>
        <dbReference type="EMBL" id="SDZ90936.1"/>
    </source>
</evidence>
<keyword evidence="3" id="KW-1185">Reference proteome</keyword>
<dbReference type="AlphaFoldDB" id="A0A1H3WUV9"/>
<organism evidence="2 3">
    <name type="scientific">Chitinophaga terrae</name>
    <name type="common">ex Kim and Jung 2007</name>
    <dbReference type="NCBI Taxonomy" id="408074"/>
    <lineage>
        <taxon>Bacteria</taxon>
        <taxon>Pseudomonadati</taxon>
        <taxon>Bacteroidota</taxon>
        <taxon>Chitinophagia</taxon>
        <taxon>Chitinophagales</taxon>
        <taxon>Chitinophagaceae</taxon>
        <taxon>Chitinophaga</taxon>
    </lineage>
</organism>
<dbReference type="Proteomes" id="UP000199656">
    <property type="component" value="Unassembled WGS sequence"/>
</dbReference>
<gene>
    <name evidence="2" type="ORF">SAMN05660909_00095</name>
</gene>
<dbReference type="InterPro" id="IPR058087">
    <property type="entry name" value="XAC2610_dom"/>
</dbReference>
<evidence type="ECO:0008006" key="4">
    <source>
        <dbReference type="Google" id="ProtNLM"/>
    </source>
</evidence>
<dbReference type="OrthoDB" id="672290at2"/>
<dbReference type="NCBIfam" id="NF047539">
    <property type="entry name" value="XAC2610_fam"/>
    <property type="match status" value="1"/>
</dbReference>
<sequence length="287" mass="33622">MIKKLITLAAILFFNQFCSAQTQVTVTYNYTGTISKYPVEMQLLVNRATDTLEGEYYYLKSGIDAKLWVRGVKGPGNSINLTEKDFRQRDKDDQFRITGLFTLTGTDTLSGNWKNPNTGAVLPVKLAMREKLNGLQPADYKFKLRTYKGEMTDAGNHQRMYTKINQLDIYYQDKLHQRIGGFDQCVDNNRPEVIMEDLNFDGYLDLKVPVYFPERVKYDGSFLYFIYNKTSRQFEMHQQLIELEYLTFDPVKKEVSRYDQGAEGFIINYYKWKDGKVYLARTEREEQ</sequence>
<accession>A0A1H3WUV9</accession>
<reference evidence="3" key="1">
    <citation type="submission" date="2016-10" db="EMBL/GenBank/DDBJ databases">
        <authorList>
            <person name="Varghese N."/>
            <person name="Submissions S."/>
        </authorList>
    </citation>
    <scope>NUCLEOTIDE SEQUENCE [LARGE SCALE GENOMIC DNA]</scope>
    <source>
        <strain evidence="3">DSM 23920</strain>
    </source>
</reference>